<protein>
    <submittedName>
        <fullName evidence="1">Uncharacterized protein</fullName>
    </submittedName>
</protein>
<proteinExistence type="predicted"/>
<dbReference type="EMBL" id="JBHSBL010000015">
    <property type="protein sequence ID" value="MFC4066697.1"/>
    <property type="molecule type" value="Genomic_DNA"/>
</dbReference>
<evidence type="ECO:0000313" key="2">
    <source>
        <dbReference type="Proteomes" id="UP001595867"/>
    </source>
</evidence>
<evidence type="ECO:0000313" key="1">
    <source>
        <dbReference type="EMBL" id="MFC4066697.1"/>
    </source>
</evidence>
<sequence length="359" mass="40507">MENARHELGRMRESPEAWRELRYEQTTGADGYDCDRNATRRATVLWALQYDRRPEDLALVRWLAEQEAVCRRKAPFQGLTETTELAGFLLAEYRQPEDVWLQFTIKRANFDTWCGYDREYLFAAGTDKTLDLVRSSTHPFRDEVLELSTVSDDDLPDWAAGKRSFFPADPSDEDPLTWVDRAEMTGDLRLARSLLDEWAADRPRDRDTLSELRYRLTGLGAFAEAAAVQRERLAFAESAWDRASAWQDLAALERQSGDHLAAWTALIECRHALRDVDDWTEVGLGRNYIEELFALAAAAGPPVSADAFVEAERNAPDFPDLPLVILQAATAAATNVGDPARAAHYAELAAAEQRRIDAL</sequence>
<organism evidence="1 2">
    <name type="scientific">Actinoplanes subglobosus</name>
    <dbReference type="NCBI Taxonomy" id="1547892"/>
    <lineage>
        <taxon>Bacteria</taxon>
        <taxon>Bacillati</taxon>
        <taxon>Actinomycetota</taxon>
        <taxon>Actinomycetes</taxon>
        <taxon>Micromonosporales</taxon>
        <taxon>Micromonosporaceae</taxon>
        <taxon>Actinoplanes</taxon>
    </lineage>
</organism>
<keyword evidence="2" id="KW-1185">Reference proteome</keyword>
<dbReference type="RefSeq" id="WP_378067675.1">
    <property type="nucleotide sequence ID" value="NZ_JBHSBL010000015.1"/>
</dbReference>
<comment type="caution">
    <text evidence="1">The sequence shown here is derived from an EMBL/GenBank/DDBJ whole genome shotgun (WGS) entry which is preliminary data.</text>
</comment>
<name>A0ABV8IR34_9ACTN</name>
<accession>A0ABV8IR34</accession>
<dbReference type="Proteomes" id="UP001595867">
    <property type="component" value="Unassembled WGS sequence"/>
</dbReference>
<reference evidence="2" key="1">
    <citation type="journal article" date="2019" name="Int. J. Syst. Evol. Microbiol.">
        <title>The Global Catalogue of Microorganisms (GCM) 10K type strain sequencing project: providing services to taxonomists for standard genome sequencing and annotation.</title>
        <authorList>
            <consortium name="The Broad Institute Genomics Platform"/>
            <consortium name="The Broad Institute Genome Sequencing Center for Infectious Disease"/>
            <person name="Wu L."/>
            <person name="Ma J."/>
        </authorList>
    </citation>
    <scope>NUCLEOTIDE SEQUENCE [LARGE SCALE GENOMIC DNA]</scope>
    <source>
        <strain evidence="2">TBRC 5832</strain>
    </source>
</reference>
<gene>
    <name evidence="1" type="ORF">ACFO0C_17305</name>
</gene>